<comment type="caution">
    <text evidence="1">The sequence shown here is derived from an EMBL/GenBank/DDBJ whole genome shotgun (WGS) entry which is preliminary data.</text>
</comment>
<keyword evidence="2" id="KW-1185">Reference proteome</keyword>
<gene>
    <name evidence="1" type="ORF">F4821DRAFT_239461</name>
</gene>
<accession>A0ACC0D050</accession>
<reference evidence="1 2" key="1">
    <citation type="journal article" date="2022" name="New Phytol.">
        <title>Ecological generalism drives hyperdiversity of secondary metabolite gene clusters in xylarialean endophytes.</title>
        <authorList>
            <person name="Franco M.E.E."/>
            <person name="Wisecaver J.H."/>
            <person name="Arnold A.E."/>
            <person name="Ju Y.M."/>
            <person name="Slot J.C."/>
            <person name="Ahrendt S."/>
            <person name="Moore L.P."/>
            <person name="Eastman K.E."/>
            <person name="Scott K."/>
            <person name="Konkel Z."/>
            <person name="Mondo S.J."/>
            <person name="Kuo A."/>
            <person name="Hayes R.D."/>
            <person name="Haridas S."/>
            <person name="Andreopoulos B."/>
            <person name="Riley R."/>
            <person name="LaButti K."/>
            <person name="Pangilinan J."/>
            <person name="Lipzen A."/>
            <person name="Amirebrahimi M."/>
            <person name="Yan J."/>
            <person name="Adam C."/>
            <person name="Keymanesh K."/>
            <person name="Ng V."/>
            <person name="Louie K."/>
            <person name="Northen T."/>
            <person name="Drula E."/>
            <person name="Henrissat B."/>
            <person name="Hsieh H.M."/>
            <person name="Youens-Clark K."/>
            <person name="Lutzoni F."/>
            <person name="Miadlikowska J."/>
            <person name="Eastwood D.C."/>
            <person name="Hamelin R.C."/>
            <person name="Grigoriev I.V."/>
            <person name="U'Ren J.M."/>
        </authorList>
    </citation>
    <scope>NUCLEOTIDE SEQUENCE [LARGE SCALE GENOMIC DNA]</scope>
    <source>
        <strain evidence="1 2">ER1909</strain>
    </source>
</reference>
<organism evidence="1 2">
    <name type="scientific">Hypoxylon rubiginosum</name>
    <dbReference type="NCBI Taxonomy" id="110542"/>
    <lineage>
        <taxon>Eukaryota</taxon>
        <taxon>Fungi</taxon>
        <taxon>Dikarya</taxon>
        <taxon>Ascomycota</taxon>
        <taxon>Pezizomycotina</taxon>
        <taxon>Sordariomycetes</taxon>
        <taxon>Xylariomycetidae</taxon>
        <taxon>Xylariales</taxon>
        <taxon>Hypoxylaceae</taxon>
        <taxon>Hypoxylon</taxon>
    </lineage>
</organism>
<dbReference type="EMBL" id="MU394320">
    <property type="protein sequence ID" value="KAI6085943.1"/>
    <property type="molecule type" value="Genomic_DNA"/>
</dbReference>
<evidence type="ECO:0000313" key="2">
    <source>
        <dbReference type="Proteomes" id="UP001497680"/>
    </source>
</evidence>
<sequence>MVRPGGSLETAPGDNRVLAFWQLYFRLRLGPSLRECLHSIDRVITKALKTPARSRLRWKSEEVMLKRINVSSWRLLCGTKDPQVIRYEGLNMLLAGRNTTPMLPNRTQQLGL</sequence>
<proteinExistence type="predicted"/>
<evidence type="ECO:0000313" key="1">
    <source>
        <dbReference type="EMBL" id="KAI6085943.1"/>
    </source>
</evidence>
<dbReference type="Proteomes" id="UP001497680">
    <property type="component" value="Unassembled WGS sequence"/>
</dbReference>
<name>A0ACC0D050_9PEZI</name>
<protein>
    <submittedName>
        <fullName evidence="1">Uncharacterized protein</fullName>
    </submittedName>
</protein>